<name>A0A9D3UU32_9ROSI</name>
<keyword evidence="2" id="KW-1185">Reference proteome</keyword>
<evidence type="ECO:0000313" key="1">
    <source>
        <dbReference type="EMBL" id="KAH1057014.1"/>
    </source>
</evidence>
<proteinExistence type="predicted"/>
<comment type="caution">
    <text evidence="1">The sequence shown here is derived from an EMBL/GenBank/DDBJ whole genome shotgun (WGS) entry which is preliminary data.</text>
</comment>
<dbReference type="Proteomes" id="UP000828251">
    <property type="component" value="Unassembled WGS sequence"/>
</dbReference>
<dbReference type="AlphaFoldDB" id="A0A9D3UU32"/>
<evidence type="ECO:0000313" key="2">
    <source>
        <dbReference type="Proteomes" id="UP000828251"/>
    </source>
</evidence>
<reference evidence="1 2" key="1">
    <citation type="journal article" date="2021" name="Plant Biotechnol. J.">
        <title>Multi-omics assisted identification of the key and species-specific regulatory components of drought-tolerant mechanisms in Gossypium stocksii.</title>
        <authorList>
            <person name="Yu D."/>
            <person name="Ke L."/>
            <person name="Zhang D."/>
            <person name="Wu Y."/>
            <person name="Sun Y."/>
            <person name="Mei J."/>
            <person name="Sun J."/>
            <person name="Sun Y."/>
        </authorList>
    </citation>
    <scope>NUCLEOTIDE SEQUENCE [LARGE SCALE GENOMIC DNA]</scope>
    <source>
        <strain evidence="2">cv. E1</strain>
        <tissue evidence="1">Leaf</tissue>
    </source>
</reference>
<organism evidence="1 2">
    <name type="scientific">Gossypium stocksii</name>
    <dbReference type="NCBI Taxonomy" id="47602"/>
    <lineage>
        <taxon>Eukaryota</taxon>
        <taxon>Viridiplantae</taxon>
        <taxon>Streptophyta</taxon>
        <taxon>Embryophyta</taxon>
        <taxon>Tracheophyta</taxon>
        <taxon>Spermatophyta</taxon>
        <taxon>Magnoliopsida</taxon>
        <taxon>eudicotyledons</taxon>
        <taxon>Gunneridae</taxon>
        <taxon>Pentapetalae</taxon>
        <taxon>rosids</taxon>
        <taxon>malvids</taxon>
        <taxon>Malvales</taxon>
        <taxon>Malvaceae</taxon>
        <taxon>Malvoideae</taxon>
        <taxon>Gossypium</taxon>
    </lineage>
</organism>
<protein>
    <submittedName>
        <fullName evidence="1">Uncharacterized protein</fullName>
    </submittedName>
</protein>
<sequence>MSSEEVIRVSYCWAKHFTSIHNEDLEINTHQSSTHPKSERVIRDQKGTWILGYNRFLGKCSVAIAEL</sequence>
<accession>A0A9D3UU32</accession>
<gene>
    <name evidence="1" type="ORF">J1N35_035079</name>
</gene>
<dbReference type="EMBL" id="JAIQCV010000010">
    <property type="protein sequence ID" value="KAH1057014.1"/>
    <property type="molecule type" value="Genomic_DNA"/>
</dbReference>